<dbReference type="Proteomes" id="UP000501690">
    <property type="component" value="Linkage Group LG6"/>
</dbReference>
<protein>
    <submittedName>
        <fullName evidence="2">Uncharacterized protein</fullName>
    </submittedName>
</protein>
<evidence type="ECO:0000313" key="3">
    <source>
        <dbReference type="Proteomes" id="UP000501690"/>
    </source>
</evidence>
<gene>
    <name evidence="2" type="ORF">DEO72_LG6g1359</name>
</gene>
<keyword evidence="3" id="KW-1185">Reference proteome</keyword>
<proteinExistence type="predicted"/>
<feature type="compositionally biased region" description="Basic and acidic residues" evidence="1">
    <location>
        <begin position="67"/>
        <end position="78"/>
    </location>
</feature>
<organism evidence="2 3">
    <name type="scientific">Vigna unguiculata</name>
    <name type="common">Cowpea</name>
    <dbReference type="NCBI Taxonomy" id="3917"/>
    <lineage>
        <taxon>Eukaryota</taxon>
        <taxon>Viridiplantae</taxon>
        <taxon>Streptophyta</taxon>
        <taxon>Embryophyta</taxon>
        <taxon>Tracheophyta</taxon>
        <taxon>Spermatophyta</taxon>
        <taxon>Magnoliopsida</taxon>
        <taxon>eudicotyledons</taxon>
        <taxon>Gunneridae</taxon>
        <taxon>Pentapetalae</taxon>
        <taxon>rosids</taxon>
        <taxon>fabids</taxon>
        <taxon>Fabales</taxon>
        <taxon>Fabaceae</taxon>
        <taxon>Papilionoideae</taxon>
        <taxon>50 kb inversion clade</taxon>
        <taxon>NPAAA clade</taxon>
        <taxon>indigoferoid/millettioid clade</taxon>
        <taxon>Phaseoleae</taxon>
        <taxon>Vigna</taxon>
    </lineage>
</organism>
<feature type="compositionally biased region" description="Basic and acidic residues" evidence="1">
    <location>
        <begin position="128"/>
        <end position="139"/>
    </location>
</feature>
<evidence type="ECO:0000256" key="1">
    <source>
        <dbReference type="SAM" id="MobiDB-lite"/>
    </source>
</evidence>
<sequence>MCCHCAAPATVSASRRRWKLFSCHVAATPSPSWSRLERHEWAVSYTHLDVYKRERGARSSSEVGGGRNEKGARGEVLCRGRSRGRRDVYKRQPPPRSRPRQPAVSYTHLDVYKRERGARSSSEVGGGRNEKGARGEVLCRGRSRGRRDVYKRQPPPRSRPRQPAVSYTHLDVYKRERGARSSSEVGGGRNEKGARGEVLCRGGDRVCFSAKRIGKLALWDRCAAEGEHAVAVRWVEEETKMGREGKCFAEVEVEVEVEETKTPFCKFLLLC</sequence>
<name>A0A4D6M5S9_VIGUN</name>
<accession>A0A4D6M5S9</accession>
<feature type="region of interest" description="Disordered" evidence="1">
    <location>
        <begin position="54"/>
        <end position="194"/>
    </location>
</feature>
<dbReference type="EMBL" id="CP039350">
    <property type="protein sequence ID" value="QCD96652.1"/>
    <property type="molecule type" value="Genomic_DNA"/>
</dbReference>
<reference evidence="2 3" key="1">
    <citation type="submission" date="2019-04" db="EMBL/GenBank/DDBJ databases">
        <title>An improved genome assembly and genetic linkage map for asparagus bean, Vigna unguiculata ssp. sesquipedialis.</title>
        <authorList>
            <person name="Xia Q."/>
            <person name="Zhang R."/>
            <person name="Dong Y."/>
        </authorList>
    </citation>
    <scope>NUCLEOTIDE SEQUENCE [LARGE SCALE GENOMIC DNA]</scope>
    <source>
        <tissue evidence="2">Leaf</tissue>
    </source>
</reference>
<evidence type="ECO:0000313" key="2">
    <source>
        <dbReference type="EMBL" id="QCD96652.1"/>
    </source>
</evidence>
<dbReference type="AlphaFoldDB" id="A0A4D6M5S9"/>